<keyword evidence="10 14" id="KW-1015">Disulfide bond</keyword>
<dbReference type="EMBL" id="CALNXI010000400">
    <property type="protein sequence ID" value="CAH3026319.1"/>
    <property type="molecule type" value="Genomic_DNA"/>
</dbReference>
<dbReference type="SMART" id="SM00303">
    <property type="entry name" value="GPS"/>
    <property type="match status" value="1"/>
</dbReference>
<evidence type="ECO:0000256" key="13">
    <source>
        <dbReference type="ARBA" id="ARBA00023224"/>
    </source>
</evidence>
<evidence type="ECO:0000256" key="9">
    <source>
        <dbReference type="ARBA" id="ARBA00023136"/>
    </source>
</evidence>
<dbReference type="Gene3D" id="1.25.40.610">
    <property type="match status" value="1"/>
</dbReference>
<evidence type="ECO:0000256" key="16">
    <source>
        <dbReference type="SAM" id="SignalP"/>
    </source>
</evidence>
<dbReference type="Gene3D" id="1.20.1070.10">
    <property type="entry name" value="Rhodopsin 7-helix transmembrane proteins"/>
    <property type="match status" value="1"/>
</dbReference>
<feature type="transmembrane region" description="Helical" evidence="15">
    <location>
        <begin position="1247"/>
        <end position="1269"/>
    </location>
</feature>
<keyword evidence="2" id="KW-1003">Cell membrane</keyword>
<feature type="transmembrane region" description="Helical" evidence="15">
    <location>
        <begin position="1164"/>
        <end position="1186"/>
    </location>
</feature>
<evidence type="ECO:0000259" key="21">
    <source>
        <dbReference type="PROSITE" id="PS50261"/>
    </source>
</evidence>
<evidence type="ECO:0000256" key="1">
    <source>
        <dbReference type="ARBA" id="ARBA00004651"/>
    </source>
</evidence>
<evidence type="ECO:0000256" key="4">
    <source>
        <dbReference type="ARBA" id="ARBA00022692"/>
    </source>
</evidence>
<organism evidence="22 23">
    <name type="scientific">Porites evermanni</name>
    <dbReference type="NCBI Taxonomy" id="104178"/>
    <lineage>
        <taxon>Eukaryota</taxon>
        <taxon>Metazoa</taxon>
        <taxon>Cnidaria</taxon>
        <taxon>Anthozoa</taxon>
        <taxon>Hexacorallia</taxon>
        <taxon>Scleractinia</taxon>
        <taxon>Fungiina</taxon>
        <taxon>Poritidae</taxon>
        <taxon>Porites</taxon>
    </lineage>
</organism>
<comment type="subcellular location">
    <subcellularLocation>
        <location evidence="1">Cell membrane</location>
        <topology evidence="1">Multi-pass membrane protein</topology>
    </subcellularLocation>
</comment>
<dbReference type="InterPro" id="IPR002172">
    <property type="entry name" value="LDrepeatLR_classA_rpt"/>
</dbReference>
<dbReference type="InterPro" id="IPR032471">
    <property type="entry name" value="AGRL2-4_GAIN_subdom_A"/>
</dbReference>
<dbReference type="InterPro" id="IPR016186">
    <property type="entry name" value="C-type_lectin-like/link_sf"/>
</dbReference>
<dbReference type="SUPFAM" id="SSF81321">
    <property type="entry name" value="Family A G protein-coupled receptor-like"/>
    <property type="match status" value="1"/>
</dbReference>
<dbReference type="CDD" id="cd00037">
    <property type="entry name" value="CLECT"/>
    <property type="match status" value="2"/>
</dbReference>
<dbReference type="InterPro" id="IPR000832">
    <property type="entry name" value="GPCR_2_secretin-like"/>
</dbReference>
<dbReference type="InterPro" id="IPR008077">
    <property type="entry name" value="GPCR_2_brain_angio_inhib"/>
</dbReference>
<keyword evidence="9 15" id="KW-0472">Membrane</keyword>
<evidence type="ECO:0000259" key="17">
    <source>
        <dbReference type="PROSITE" id="PS50024"/>
    </source>
</evidence>
<dbReference type="CDD" id="cd00112">
    <property type="entry name" value="LDLa"/>
    <property type="match status" value="2"/>
</dbReference>
<reference evidence="22 23" key="1">
    <citation type="submission" date="2022-05" db="EMBL/GenBank/DDBJ databases">
        <authorList>
            <consortium name="Genoscope - CEA"/>
            <person name="William W."/>
        </authorList>
    </citation>
    <scope>NUCLEOTIDE SEQUENCE [LARGE SCALE GENOMIC DNA]</scope>
</reference>
<keyword evidence="4 15" id="KW-0812">Transmembrane</keyword>
<sequence>MSQMLLLGLQSLLIQFSVYGRAQAFPCGEICECSDEQPFVANCSERNLLFLPQGLPESTAYLDLSGNAISTLIPEQVKRLPSKLLILDLSANPLKCDDHSLKTLKNTITLKSSCQDSNFVETDEKRSLHRSRRTVTECQKGSPNCMKHICGGIEYWLIYATYWGCCNGSIHDLRQTHCSVNQGVQPCKSPHAGSFECQNGRCIPEPWLCNNANDCQDGSDEAGCEECNGTQFFRCWNKRCVPQSVVCDAYNDCGDGSDETFCRTLDGGWFCEPGWTKYMSSCYKYFNSQRRWTDARGLCKNLTADLAKITSRDLHDFVFHLGSHQPFDTWIGLRQQSTISFIWTDGASVGQFTFWSDGEPASGNDVCAKMGRNDALGRWRTGECTIAHNSYVCEKAGVCDYLPTGTNCSGTFVCEPGWDKYMSSCYKYFNSQRRWTDARGLCKSLTADLAKITSRDVHDFVFHLGRHQPFDTWIGLRQQSTVSLVWTDGASVGQFTFWSDGEPASGNDVCAKMGRNDTHGRWRTGECTIAHNSYVCEKEKPRMFLVPNEEISSVSYGYEVNVRCTASGFPRPTITLLVNQLSPYTVEGTHLFMSPYEANMTFVVKMTSDVECHVTNRLESSFLRIRINLKDDDVAYIKAVLRLTDKQFTPELNDPSSKAFKNLSALLEEGMKAVYVDVRDVNVVGFREGGVVAEFLLDIVRGTSTDFEGMLQSAINNKQFGNAVVESFSEVKACPKEFFNVTWSATIEGNHATSGCPRGASGTSRRKCLDNGVWDYPDYSQCTTIEFNQLKEKFENLLNSSRPSKNQVTVIITELSTLTKPQRYDAVMAGNIKASTEILREVVEYNRKFSASLETEVANIEGFLQTASNLLHLNNLRDFNQLQKSDRTTTDLTKILEEYGLQAAAGQNNVNLVQSVVKDNLAMETLLVTSDAQEPVTFPSYSDGPLSSPNWTNCGKQYITLPASLFSDDSSLSTNGTKVASFLFRTLTSFLNQDSAYEKVGQQFQVESRIIASSVKPPPGKLVDPVVIVFGGVQDSAKSVICVYWDYDLNEEGGGWSTDGCQLASRDNGSVTCECDHLTNFAVLTDTTGISSDHQSEHSEPLRYITLVGCCLSLLGLVITLILHIVLWRILKSPKTVIHVNLCIALLIANILLLVGYVATEYKILCTIVSVLLHFFFLGAIFWMLAEGLQIYFSIVKVFAGGGKLKYFYILGWGLPLGIVVSCLGITQTVGYGADQTCWISVSSGLIWTFIGPALTVVLINGIIFVLVLRAMLTSHKMMGASDRNKIKLGIKSTVVLLPLLGITWLFGVLAFDKNTVVFLYLFAIFNSLQGFFIFIFHCVLDQQVRVAIDTWRNKRERTSYASGADSTNKSNRMTNGLPTKILPTIGVKMSNLSESRPCGNREVSSTWMKNETNRAYIIQSRKFKEPKKK</sequence>
<dbReference type="InterPro" id="IPR001879">
    <property type="entry name" value="GPCR_2_extracellular_dom"/>
</dbReference>
<evidence type="ECO:0000256" key="5">
    <source>
        <dbReference type="ARBA" id="ARBA00022729"/>
    </source>
</evidence>
<dbReference type="Gene3D" id="4.10.1240.10">
    <property type="entry name" value="GPCR, family 2, extracellular hormone receptor domain"/>
    <property type="match status" value="1"/>
</dbReference>
<feature type="chain" id="PRO_5047042704" evidence="16">
    <location>
        <begin position="25"/>
        <end position="1430"/>
    </location>
</feature>
<feature type="domain" description="G-protein coupled receptors family 2 profile 2" evidence="21">
    <location>
        <begin position="1102"/>
        <end position="1342"/>
    </location>
</feature>
<evidence type="ECO:0000313" key="22">
    <source>
        <dbReference type="EMBL" id="CAH3026319.1"/>
    </source>
</evidence>
<keyword evidence="6" id="KW-0677">Repeat</keyword>
<dbReference type="Pfam" id="PF00059">
    <property type="entry name" value="Lectin_C"/>
    <property type="match status" value="2"/>
</dbReference>
<evidence type="ECO:0000256" key="8">
    <source>
        <dbReference type="ARBA" id="ARBA00023040"/>
    </source>
</evidence>
<dbReference type="SMART" id="SM00192">
    <property type="entry name" value="LDLa"/>
    <property type="match status" value="2"/>
</dbReference>
<dbReference type="PROSITE" id="PS50024">
    <property type="entry name" value="SEA"/>
    <property type="match status" value="1"/>
</dbReference>
<evidence type="ECO:0000256" key="11">
    <source>
        <dbReference type="ARBA" id="ARBA00023170"/>
    </source>
</evidence>
<keyword evidence="8" id="KW-0297">G-protein coupled receptor</keyword>
<dbReference type="SUPFAM" id="SSF57424">
    <property type="entry name" value="LDL receptor-like module"/>
    <property type="match status" value="2"/>
</dbReference>
<feature type="disulfide bond" evidence="14">
    <location>
        <begin position="209"/>
        <end position="224"/>
    </location>
</feature>
<dbReference type="CDD" id="cd15040">
    <property type="entry name" value="7tmB2_Adhesion"/>
    <property type="match status" value="1"/>
</dbReference>
<feature type="domain" description="G-protein coupled receptors family 2 profile 1" evidence="20">
    <location>
        <begin position="741"/>
        <end position="786"/>
    </location>
</feature>
<evidence type="ECO:0000256" key="14">
    <source>
        <dbReference type="PROSITE-ProRule" id="PRU00124"/>
    </source>
</evidence>
<evidence type="ECO:0000256" key="10">
    <source>
        <dbReference type="ARBA" id="ARBA00023157"/>
    </source>
</evidence>
<feature type="domain" description="SEA" evidence="17">
    <location>
        <begin position="633"/>
        <end position="735"/>
    </location>
</feature>
<dbReference type="InterPro" id="IPR036364">
    <property type="entry name" value="SEA_dom_sf"/>
</dbReference>
<dbReference type="PROSITE" id="PS50261">
    <property type="entry name" value="G_PROTEIN_RECEP_F2_4"/>
    <property type="match status" value="1"/>
</dbReference>
<keyword evidence="11" id="KW-0675">Receptor</keyword>
<dbReference type="Gene3D" id="3.10.100.10">
    <property type="entry name" value="Mannose-Binding Protein A, subunit A"/>
    <property type="match status" value="2"/>
</dbReference>
<proteinExistence type="predicted"/>
<evidence type="ECO:0000256" key="7">
    <source>
        <dbReference type="ARBA" id="ARBA00022989"/>
    </source>
</evidence>
<feature type="transmembrane region" description="Helical" evidence="15">
    <location>
        <begin position="1104"/>
        <end position="1128"/>
    </location>
</feature>
<dbReference type="SMART" id="SM00008">
    <property type="entry name" value="HormR"/>
    <property type="match status" value="1"/>
</dbReference>
<dbReference type="InterPro" id="IPR000203">
    <property type="entry name" value="GPS"/>
</dbReference>
<feature type="domain" description="GAIN-B" evidence="19">
    <location>
        <begin position="935"/>
        <end position="1091"/>
    </location>
</feature>
<keyword evidence="23" id="KW-1185">Reference proteome</keyword>
<comment type="caution">
    <text evidence="14">Lacks conserved residue(s) required for the propagation of feature annotation.</text>
</comment>
<keyword evidence="12" id="KW-0325">Glycoprotein</keyword>
<dbReference type="Gene3D" id="2.60.220.50">
    <property type="match status" value="1"/>
</dbReference>
<dbReference type="Pfam" id="PF01390">
    <property type="entry name" value="SEA"/>
    <property type="match status" value="1"/>
</dbReference>
<dbReference type="Gene3D" id="4.10.400.10">
    <property type="entry name" value="Low-density Lipoprotein Receptor"/>
    <property type="match status" value="2"/>
</dbReference>
<dbReference type="PRINTS" id="PR00249">
    <property type="entry name" value="GPCRSECRETIN"/>
</dbReference>
<feature type="transmembrane region" description="Helical" evidence="15">
    <location>
        <begin position="1318"/>
        <end position="1341"/>
    </location>
</feature>
<evidence type="ECO:0000256" key="12">
    <source>
        <dbReference type="ARBA" id="ARBA00023180"/>
    </source>
</evidence>
<dbReference type="InterPro" id="IPR023415">
    <property type="entry name" value="LDLR_class-A_CS"/>
</dbReference>
<keyword evidence="3" id="KW-0597">Phosphoprotein</keyword>
<dbReference type="Pfam" id="PF01825">
    <property type="entry name" value="GPS"/>
    <property type="match status" value="1"/>
</dbReference>
<feature type="domain" description="C-type lectin" evidence="18">
    <location>
        <begin position="421"/>
        <end position="527"/>
    </location>
</feature>
<dbReference type="InterPro" id="IPR046338">
    <property type="entry name" value="GAIN_dom_sf"/>
</dbReference>
<dbReference type="InterPro" id="IPR017983">
    <property type="entry name" value="GPCR_2_secretin-like_CS"/>
</dbReference>
<dbReference type="InterPro" id="IPR016187">
    <property type="entry name" value="CTDL_fold"/>
</dbReference>
<dbReference type="InterPro" id="IPR017981">
    <property type="entry name" value="GPCR_2-like_7TM"/>
</dbReference>
<feature type="domain" description="C-type lectin" evidence="18">
    <location>
        <begin position="278"/>
        <end position="384"/>
    </location>
</feature>
<dbReference type="SUPFAM" id="SSF82671">
    <property type="entry name" value="SEA domain"/>
    <property type="match status" value="1"/>
</dbReference>
<dbReference type="InterPro" id="IPR000082">
    <property type="entry name" value="SEA_dom"/>
</dbReference>
<protein>
    <submittedName>
        <fullName evidence="22">Uncharacterized protein</fullName>
    </submittedName>
</protein>
<gene>
    <name evidence="22" type="ORF">PEVE_00028845</name>
</gene>
<dbReference type="Pfam" id="PF00002">
    <property type="entry name" value="7tm_2"/>
    <property type="match status" value="1"/>
</dbReference>
<dbReference type="PROSITE" id="PS50041">
    <property type="entry name" value="C_TYPE_LECTIN_2"/>
    <property type="match status" value="2"/>
</dbReference>
<comment type="caution">
    <text evidence="22">The sequence shown here is derived from an EMBL/GenBank/DDBJ whole genome shotgun (WGS) entry which is preliminary data.</text>
</comment>
<dbReference type="Pfam" id="PF00057">
    <property type="entry name" value="Ldl_recept_a"/>
    <property type="match status" value="2"/>
</dbReference>
<dbReference type="InterPro" id="IPR057244">
    <property type="entry name" value="GAIN_B"/>
</dbReference>
<feature type="transmembrane region" description="Helical" evidence="15">
    <location>
        <begin position="1140"/>
        <end position="1158"/>
    </location>
</feature>
<dbReference type="InterPro" id="IPR001304">
    <property type="entry name" value="C-type_lectin-like"/>
</dbReference>
<keyword evidence="7 15" id="KW-1133">Transmembrane helix</keyword>
<evidence type="ECO:0000259" key="20">
    <source>
        <dbReference type="PROSITE" id="PS50227"/>
    </source>
</evidence>
<dbReference type="SMART" id="SM00034">
    <property type="entry name" value="CLECT"/>
    <property type="match status" value="2"/>
</dbReference>
<dbReference type="PANTHER" id="PTHR12011:SF347">
    <property type="entry name" value="FI21270P1-RELATED"/>
    <property type="match status" value="1"/>
</dbReference>
<keyword evidence="5 16" id="KW-0732">Signal</keyword>
<evidence type="ECO:0000259" key="19">
    <source>
        <dbReference type="PROSITE" id="PS50221"/>
    </source>
</evidence>
<dbReference type="SUPFAM" id="SSF111418">
    <property type="entry name" value="Hormone receptor domain"/>
    <property type="match status" value="1"/>
</dbReference>
<dbReference type="PROSITE" id="PS50227">
    <property type="entry name" value="G_PROTEIN_RECEP_F2_3"/>
    <property type="match status" value="1"/>
</dbReference>
<evidence type="ECO:0000259" key="18">
    <source>
        <dbReference type="PROSITE" id="PS50041"/>
    </source>
</evidence>
<keyword evidence="13" id="KW-0807">Transducer</keyword>
<dbReference type="PANTHER" id="PTHR12011">
    <property type="entry name" value="ADHESION G-PROTEIN COUPLED RECEPTOR"/>
    <property type="match status" value="1"/>
</dbReference>
<dbReference type="Gene3D" id="3.80.10.10">
    <property type="entry name" value="Ribonuclease Inhibitor"/>
    <property type="match status" value="1"/>
</dbReference>
<dbReference type="PROSITE" id="PS01209">
    <property type="entry name" value="LDLRA_1"/>
    <property type="match status" value="1"/>
</dbReference>
<feature type="signal peptide" evidence="16">
    <location>
        <begin position="1"/>
        <end position="24"/>
    </location>
</feature>
<dbReference type="InterPro" id="IPR036055">
    <property type="entry name" value="LDL_receptor-like_sf"/>
</dbReference>
<evidence type="ECO:0000256" key="15">
    <source>
        <dbReference type="SAM" id="Phobius"/>
    </source>
</evidence>
<dbReference type="PRINTS" id="PR01694">
    <property type="entry name" value="BAIPRECURSOR"/>
</dbReference>
<dbReference type="SUPFAM" id="SSF52058">
    <property type="entry name" value="L domain-like"/>
    <property type="match status" value="1"/>
</dbReference>
<dbReference type="PROSITE" id="PS50068">
    <property type="entry name" value="LDLRA_2"/>
    <property type="match status" value="2"/>
</dbReference>
<dbReference type="InterPro" id="IPR036445">
    <property type="entry name" value="GPCR_2_extracell_dom_sf"/>
</dbReference>
<dbReference type="Proteomes" id="UP001159427">
    <property type="component" value="Unassembled WGS sequence"/>
</dbReference>
<feature type="disulfide bond" evidence="14">
    <location>
        <begin position="247"/>
        <end position="262"/>
    </location>
</feature>
<dbReference type="PROSITE" id="PS50221">
    <property type="entry name" value="GAIN_B"/>
    <property type="match status" value="1"/>
</dbReference>
<feature type="transmembrane region" description="Helical" evidence="15">
    <location>
        <begin position="1207"/>
        <end position="1227"/>
    </location>
</feature>
<accession>A0ABN8MCJ0</accession>
<feature type="disulfide bond" evidence="14">
    <location>
        <begin position="235"/>
        <end position="253"/>
    </location>
</feature>
<evidence type="ECO:0000313" key="23">
    <source>
        <dbReference type="Proteomes" id="UP001159427"/>
    </source>
</evidence>
<feature type="transmembrane region" description="Helical" evidence="15">
    <location>
        <begin position="1289"/>
        <end position="1312"/>
    </location>
</feature>
<dbReference type="InterPro" id="IPR032675">
    <property type="entry name" value="LRR_dom_sf"/>
</dbReference>
<evidence type="ECO:0000256" key="6">
    <source>
        <dbReference type="ARBA" id="ARBA00022737"/>
    </source>
</evidence>
<dbReference type="PROSITE" id="PS00650">
    <property type="entry name" value="G_PROTEIN_RECEP_F2_2"/>
    <property type="match status" value="1"/>
</dbReference>
<feature type="disulfide bond" evidence="14">
    <location>
        <begin position="197"/>
        <end position="215"/>
    </location>
</feature>
<name>A0ABN8MCJ0_9CNID</name>
<dbReference type="Pfam" id="PF16489">
    <property type="entry name" value="GAIN"/>
    <property type="match status" value="1"/>
</dbReference>
<evidence type="ECO:0000256" key="2">
    <source>
        <dbReference type="ARBA" id="ARBA00022475"/>
    </source>
</evidence>
<evidence type="ECO:0000256" key="3">
    <source>
        <dbReference type="ARBA" id="ARBA00022553"/>
    </source>
</evidence>
<dbReference type="SUPFAM" id="SSF56436">
    <property type="entry name" value="C-type lectin-like"/>
    <property type="match status" value="2"/>
</dbReference>